<dbReference type="GO" id="GO:0071555">
    <property type="term" value="P:cell wall organization"/>
    <property type="evidence" value="ECO:0007669"/>
    <property type="project" value="UniProtKB-UniRule"/>
</dbReference>
<evidence type="ECO:0000256" key="5">
    <source>
        <dbReference type="ARBA" id="ARBA00023180"/>
    </source>
</evidence>
<dbReference type="GO" id="GO:0016757">
    <property type="term" value="F:glycosyltransferase activity"/>
    <property type="evidence" value="ECO:0007669"/>
    <property type="project" value="UniProtKB-KW"/>
</dbReference>
<evidence type="ECO:0000256" key="2">
    <source>
        <dbReference type="ARBA" id="ARBA00022676"/>
    </source>
</evidence>
<dbReference type="Proteomes" id="UP001630127">
    <property type="component" value="Unassembled WGS sequence"/>
</dbReference>
<evidence type="ECO:0000313" key="9">
    <source>
        <dbReference type="Proteomes" id="UP001630127"/>
    </source>
</evidence>
<keyword evidence="6 7" id="KW-0961">Cell wall biogenesis/degradation</keyword>
<proteinExistence type="inferred from homology"/>
<sequence length="159" mass="18650">MLFFCDEHQIVLQEVPWLIMKSNNYFIPSLFLIPSFVQELNDLFPEKGAVFHYLGRYLFHPTNSVWGLITRYYITYLAKADEKIGIQIRVLETDSSLLIKHVLDQILACVWKENLLPKIEEQEPENIPSGKPIKRTKAVLITSLSSGYFEAIRDMYWEH</sequence>
<keyword evidence="5" id="KW-0325">Glycoprotein</keyword>
<comment type="subcellular location">
    <subcellularLocation>
        <location evidence="7">Golgi apparatus</location>
        <location evidence="7">Golgi stack membrane</location>
        <topology evidence="7">Single-pass type II membrane protein</topology>
    </subcellularLocation>
</comment>
<comment type="function">
    <text evidence="7">May be involved in cell wall biosynthesis.</text>
</comment>
<evidence type="ECO:0000256" key="7">
    <source>
        <dbReference type="RuleBase" id="RU367004"/>
    </source>
</evidence>
<dbReference type="AlphaFoldDB" id="A0ABD3ABY5"/>
<keyword evidence="3 7" id="KW-0808">Transferase</keyword>
<comment type="caution">
    <text evidence="8">The sequence shown here is derived from an EMBL/GenBank/DDBJ whole genome shotgun (WGS) entry which is preliminary data.</text>
</comment>
<keyword evidence="4 7" id="KW-0333">Golgi apparatus</keyword>
<dbReference type="Pfam" id="PF03254">
    <property type="entry name" value="XG_FTase"/>
    <property type="match status" value="1"/>
</dbReference>
<comment type="similarity">
    <text evidence="1 7">Belongs to the glycosyltransferase 37 family.</text>
</comment>
<dbReference type="InterPro" id="IPR004938">
    <property type="entry name" value="XG_FTase"/>
</dbReference>
<dbReference type="PANTHER" id="PTHR31889">
    <property type="entry name" value="FUCOSYLTRANSFERASE 2-RELATED"/>
    <property type="match status" value="1"/>
</dbReference>
<dbReference type="GO" id="GO:0032580">
    <property type="term" value="C:Golgi cisterna membrane"/>
    <property type="evidence" value="ECO:0007669"/>
    <property type="project" value="UniProtKB-SubCell"/>
</dbReference>
<protein>
    <recommendedName>
        <fullName evidence="7">Fucosyltransferase</fullName>
        <ecNumber evidence="7">2.4.1.-</ecNumber>
    </recommendedName>
</protein>
<keyword evidence="9" id="KW-1185">Reference proteome</keyword>
<evidence type="ECO:0000256" key="3">
    <source>
        <dbReference type="ARBA" id="ARBA00022679"/>
    </source>
</evidence>
<evidence type="ECO:0000313" key="8">
    <source>
        <dbReference type="EMBL" id="KAL3528416.1"/>
    </source>
</evidence>
<evidence type="ECO:0000256" key="6">
    <source>
        <dbReference type="ARBA" id="ARBA00023316"/>
    </source>
</evidence>
<dbReference type="EMBL" id="JBJUIK010000004">
    <property type="protein sequence ID" value="KAL3528416.1"/>
    <property type="molecule type" value="Genomic_DNA"/>
</dbReference>
<evidence type="ECO:0000256" key="1">
    <source>
        <dbReference type="ARBA" id="ARBA00010481"/>
    </source>
</evidence>
<dbReference type="EC" id="2.4.1.-" evidence="7"/>
<organism evidence="8 9">
    <name type="scientific">Cinchona calisaya</name>
    <dbReference type="NCBI Taxonomy" id="153742"/>
    <lineage>
        <taxon>Eukaryota</taxon>
        <taxon>Viridiplantae</taxon>
        <taxon>Streptophyta</taxon>
        <taxon>Embryophyta</taxon>
        <taxon>Tracheophyta</taxon>
        <taxon>Spermatophyta</taxon>
        <taxon>Magnoliopsida</taxon>
        <taxon>eudicotyledons</taxon>
        <taxon>Gunneridae</taxon>
        <taxon>Pentapetalae</taxon>
        <taxon>asterids</taxon>
        <taxon>lamiids</taxon>
        <taxon>Gentianales</taxon>
        <taxon>Rubiaceae</taxon>
        <taxon>Cinchonoideae</taxon>
        <taxon>Cinchoneae</taxon>
        <taxon>Cinchona</taxon>
    </lineage>
</organism>
<evidence type="ECO:0000256" key="4">
    <source>
        <dbReference type="ARBA" id="ARBA00023034"/>
    </source>
</evidence>
<dbReference type="PANTHER" id="PTHR31889:SF2">
    <property type="entry name" value="FUCOSYLTRANSFERASE 3"/>
    <property type="match status" value="1"/>
</dbReference>
<accession>A0ABD3ABY5</accession>
<keyword evidence="2 7" id="KW-0328">Glycosyltransferase</keyword>
<gene>
    <name evidence="8" type="ORF">ACH5RR_007738</name>
</gene>
<reference evidence="8 9" key="1">
    <citation type="submission" date="2024-11" db="EMBL/GenBank/DDBJ databases">
        <title>A near-complete genome assembly of Cinchona calisaya.</title>
        <authorList>
            <person name="Lian D.C."/>
            <person name="Zhao X.W."/>
            <person name="Wei L."/>
        </authorList>
    </citation>
    <scope>NUCLEOTIDE SEQUENCE [LARGE SCALE GENOMIC DNA]</scope>
    <source>
        <tissue evidence="8">Nenye</tissue>
    </source>
</reference>
<name>A0ABD3ABY5_9GENT</name>